<dbReference type="Gene3D" id="3.30.160.60">
    <property type="entry name" value="Classic Zinc Finger"/>
    <property type="match status" value="1"/>
</dbReference>
<dbReference type="OrthoDB" id="6425912at2759"/>
<dbReference type="EMBL" id="JADBJN010000001">
    <property type="protein sequence ID" value="KAG5681274.1"/>
    <property type="molecule type" value="Genomic_DNA"/>
</dbReference>
<dbReference type="AlphaFoldDB" id="A0A9J6CGF9"/>
<dbReference type="InterPro" id="IPR011333">
    <property type="entry name" value="SKP1/BTB/POZ_sf"/>
</dbReference>
<dbReference type="InterPro" id="IPR013087">
    <property type="entry name" value="Znf_C2H2_type"/>
</dbReference>
<dbReference type="SUPFAM" id="SSF54695">
    <property type="entry name" value="POZ domain"/>
    <property type="match status" value="1"/>
</dbReference>
<evidence type="ECO:0000259" key="6">
    <source>
        <dbReference type="PROSITE" id="PS50157"/>
    </source>
</evidence>
<evidence type="ECO:0000256" key="3">
    <source>
        <dbReference type="PROSITE-ProRule" id="PRU00042"/>
    </source>
</evidence>
<dbReference type="Proteomes" id="UP001107558">
    <property type="component" value="Chromosome 1"/>
</dbReference>
<feature type="region of interest" description="Disordered" evidence="4">
    <location>
        <begin position="17"/>
        <end position="46"/>
    </location>
</feature>
<dbReference type="PROSITE" id="PS50097">
    <property type="entry name" value="BTB"/>
    <property type="match status" value="1"/>
</dbReference>
<keyword evidence="3" id="KW-0862">Zinc</keyword>
<protein>
    <submittedName>
        <fullName evidence="7">Uncharacterized protein</fullName>
    </submittedName>
</protein>
<dbReference type="Pfam" id="PF00651">
    <property type="entry name" value="BTB"/>
    <property type="match status" value="1"/>
</dbReference>
<dbReference type="GO" id="GO:0048468">
    <property type="term" value="P:cell development"/>
    <property type="evidence" value="ECO:0007669"/>
    <property type="project" value="UniProtKB-ARBA"/>
</dbReference>
<organism evidence="7 8">
    <name type="scientific">Polypedilum vanderplanki</name>
    <name type="common">Sleeping chironomid midge</name>
    <dbReference type="NCBI Taxonomy" id="319348"/>
    <lineage>
        <taxon>Eukaryota</taxon>
        <taxon>Metazoa</taxon>
        <taxon>Ecdysozoa</taxon>
        <taxon>Arthropoda</taxon>
        <taxon>Hexapoda</taxon>
        <taxon>Insecta</taxon>
        <taxon>Pterygota</taxon>
        <taxon>Neoptera</taxon>
        <taxon>Endopterygota</taxon>
        <taxon>Diptera</taxon>
        <taxon>Nematocera</taxon>
        <taxon>Chironomoidea</taxon>
        <taxon>Chironomidae</taxon>
        <taxon>Chironominae</taxon>
        <taxon>Polypedilum</taxon>
        <taxon>Polypedilum</taxon>
    </lineage>
</organism>
<comment type="subcellular location">
    <subcellularLocation>
        <location evidence="1">Nucleus</location>
    </subcellularLocation>
</comment>
<gene>
    <name evidence="7" type="ORF">PVAND_010725</name>
</gene>
<dbReference type="SMART" id="SM00355">
    <property type="entry name" value="ZnF_C2H2"/>
    <property type="match status" value="2"/>
</dbReference>
<dbReference type="PROSITE" id="PS00028">
    <property type="entry name" value="ZINC_FINGER_C2H2_1"/>
    <property type="match status" value="1"/>
</dbReference>
<dbReference type="GO" id="GO:0006357">
    <property type="term" value="P:regulation of transcription by RNA polymerase II"/>
    <property type="evidence" value="ECO:0007669"/>
    <property type="project" value="TreeGrafter"/>
</dbReference>
<dbReference type="GO" id="GO:0008270">
    <property type="term" value="F:zinc ion binding"/>
    <property type="evidence" value="ECO:0007669"/>
    <property type="project" value="UniProtKB-KW"/>
</dbReference>
<feature type="compositionally biased region" description="Polar residues" evidence="4">
    <location>
        <begin position="605"/>
        <end position="627"/>
    </location>
</feature>
<name>A0A9J6CGF9_POLVA</name>
<feature type="region of interest" description="Disordered" evidence="4">
    <location>
        <begin position="186"/>
        <end position="234"/>
    </location>
</feature>
<keyword evidence="8" id="KW-1185">Reference proteome</keyword>
<feature type="domain" description="C2H2-type" evidence="6">
    <location>
        <begin position="481"/>
        <end position="509"/>
    </location>
</feature>
<proteinExistence type="predicted"/>
<dbReference type="PANTHER" id="PTHR23110">
    <property type="entry name" value="BTB DOMAIN TRANSCRIPTION FACTOR"/>
    <property type="match status" value="1"/>
</dbReference>
<dbReference type="GO" id="GO:0003006">
    <property type="term" value="P:developmental process involved in reproduction"/>
    <property type="evidence" value="ECO:0007669"/>
    <property type="project" value="UniProtKB-ARBA"/>
</dbReference>
<dbReference type="PANTHER" id="PTHR23110:SF110">
    <property type="entry name" value="AGAP003189-PA"/>
    <property type="match status" value="1"/>
</dbReference>
<accession>A0A9J6CGF9</accession>
<dbReference type="InterPro" id="IPR000210">
    <property type="entry name" value="BTB/POZ_dom"/>
</dbReference>
<dbReference type="GO" id="GO:0005634">
    <property type="term" value="C:nucleus"/>
    <property type="evidence" value="ECO:0007669"/>
    <property type="project" value="UniProtKB-SubCell"/>
</dbReference>
<feature type="compositionally biased region" description="Low complexity" evidence="4">
    <location>
        <begin position="595"/>
        <end position="604"/>
    </location>
</feature>
<feature type="region of interest" description="Disordered" evidence="4">
    <location>
        <begin position="345"/>
        <end position="364"/>
    </location>
</feature>
<dbReference type="CDD" id="cd18315">
    <property type="entry name" value="BTB_POZ_BAB-like"/>
    <property type="match status" value="1"/>
</dbReference>
<keyword evidence="2" id="KW-0539">Nucleus</keyword>
<evidence type="ECO:0000313" key="8">
    <source>
        <dbReference type="Proteomes" id="UP001107558"/>
    </source>
</evidence>
<feature type="compositionally biased region" description="Low complexity" evidence="4">
    <location>
        <begin position="350"/>
        <end position="364"/>
    </location>
</feature>
<evidence type="ECO:0000259" key="5">
    <source>
        <dbReference type="PROSITE" id="PS50097"/>
    </source>
</evidence>
<evidence type="ECO:0000256" key="2">
    <source>
        <dbReference type="ARBA" id="ARBA00023242"/>
    </source>
</evidence>
<reference evidence="7" key="1">
    <citation type="submission" date="2021-03" db="EMBL/GenBank/DDBJ databases">
        <title>Chromosome level genome of the anhydrobiotic midge Polypedilum vanderplanki.</title>
        <authorList>
            <person name="Yoshida Y."/>
            <person name="Kikawada T."/>
            <person name="Gusev O."/>
        </authorList>
    </citation>
    <scope>NUCLEOTIDE SEQUENCE</scope>
    <source>
        <strain evidence="7">NIAS01</strain>
        <tissue evidence="7">Whole body or cell culture</tissue>
    </source>
</reference>
<evidence type="ECO:0000256" key="1">
    <source>
        <dbReference type="ARBA" id="ARBA00004123"/>
    </source>
</evidence>
<feature type="region of interest" description="Disordered" evidence="4">
    <location>
        <begin position="595"/>
        <end position="627"/>
    </location>
</feature>
<dbReference type="PROSITE" id="PS50157">
    <property type="entry name" value="ZINC_FINGER_C2H2_2"/>
    <property type="match status" value="2"/>
</dbReference>
<feature type="domain" description="C2H2-type" evidence="6">
    <location>
        <begin position="454"/>
        <end position="481"/>
    </location>
</feature>
<dbReference type="GO" id="GO:0048513">
    <property type="term" value="P:animal organ development"/>
    <property type="evidence" value="ECO:0007669"/>
    <property type="project" value="UniProtKB-ARBA"/>
</dbReference>
<evidence type="ECO:0000313" key="7">
    <source>
        <dbReference type="EMBL" id="KAG5681274.1"/>
    </source>
</evidence>
<evidence type="ECO:0000256" key="4">
    <source>
        <dbReference type="SAM" id="MobiDB-lite"/>
    </source>
</evidence>
<dbReference type="Gene3D" id="3.30.710.10">
    <property type="entry name" value="Potassium Channel Kv1.1, Chain A"/>
    <property type="match status" value="1"/>
</dbReference>
<comment type="caution">
    <text evidence="7">The sequence shown here is derived from an EMBL/GenBank/DDBJ whole genome shotgun (WGS) entry which is preliminary data.</text>
</comment>
<keyword evidence="3" id="KW-0479">Metal-binding</keyword>
<dbReference type="SMART" id="SM00225">
    <property type="entry name" value="BTB"/>
    <property type="match status" value="1"/>
</dbReference>
<sequence length="627" mass="69844">MEGISSNSEDIRTQISMNCNNNDSEVTNKIINSSPETSPIRNNNQMDTTVELNGNKTDNQQFCLRWNNHQTSLLSTLPQLLDRSHLSDCTIVADGRKIHAHRLVLSGCSTFFSELFHTLESGMQQQSCHPIIVLPPNTSFTSLAALITFIYSGEVNVFEDQISKLLELAETLGIKGLTEINNEHMSGLKSRKQCDENQRVSTPSLNDDDSEKRSRSETPKNLPSTSPFDTSHLTPKLLTPPATFDAFFSRPPQFNFYSHPLLTQPLNFSPNRLPFPSMIPQSPILPPIPSQSPQFNKNSNGNCSIAQQDPRSFIEDLYKKEKMLQEKRMKPTNLKKIDKIAESLRFGANSTSPPSSSSPSSTKSFLEHFNQMSVKKESTNNFSMSPSALTSQFLNDKNNQKPVIENLLNFNASSDVNATKKTLAQGNLSTVGNNNNNSTTTNAPAKIPNSKLFAKCFICSKLLSNQYNLRVHLETHQNMRYACTVCSHVSRSKDALRKHISYRHPGTPSPCESENRRKRTKLASQIQQIQAQQMMKDQMAANSILFQSTTPGSSSANLPLNLETSTNAANQLALLQSFTSEMTIPTQATLYQHHQQQQQQISQQGVKNEINNNSDEQMASNNNGGGQ</sequence>
<dbReference type="InterPro" id="IPR051095">
    <property type="entry name" value="Dros_DevTransReg"/>
</dbReference>
<feature type="domain" description="BTB" evidence="5">
    <location>
        <begin position="87"/>
        <end position="159"/>
    </location>
</feature>
<feature type="compositionally biased region" description="Polar residues" evidence="4">
    <location>
        <begin position="219"/>
        <end position="233"/>
    </location>
</feature>
<keyword evidence="3" id="KW-0863">Zinc-finger</keyword>